<keyword evidence="3" id="KW-0067">ATP-binding</keyword>
<dbReference type="InterPro" id="IPR001650">
    <property type="entry name" value="Helicase_C-like"/>
</dbReference>
<dbReference type="SUPFAM" id="SSF52540">
    <property type="entry name" value="P-loop containing nucleoside triphosphate hydrolases"/>
    <property type="match status" value="2"/>
</dbReference>
<evidence type="ECO:0000256" key="3">
    <source>
        <dbReference type="ARBA" id="ARBA00022840"/>
    </source>
</evidence>
<feature type="domain" description="Helicase C-terminal" evidence="5">
    <location>
        <begin position="369"/>
        <end position="492"/>
    </location>
</feature>
<dbReference type="Pfam" id="PF00271">
    <property type="entry name" value="Helicase_C"/>
    <property type="match status" value="1"/>
</dbReference>
<dbReference type="InterPro" id="IPR014001">
    <property type="entry name" value="Helicase_ATP-bd"/>
</dbReference>
<reference evidence="6 7" key="1">
    <citation type="journal article" date="2022" name="Allergy">
        <title>Genome assembly and annotation of Periplaneta americana reveal a comprehensive cockroach allergen profile.</title>
        <authorList>
            <person name="Wang L."/>
            <person name="Xiong Q."/>
            <person name="Saelim N."/>
            <person name="Wang L."/>
            <person name="Nong W."/>
            <person name="Wan A.T."/>
            <person name="Shi M."/>
            <person name="Liu X."/>
            <person name="Cao Q."/>
            <person name="Hui J.H.L."/>
            <person name="Sookrung N."/>
            <person name="Leung T.F."/>
            <person name="Tungtrongchitr A."/>
            <person name="Tsui S.K.W."/>
        </authorList>
    </citation>
    <scope>NUCLEOTIDE SEQUENCE [LARGE SCALE GENOMIC DNA]</scope>
    <source>
        <strain evidence="6">PWHHKU_190912</strain>
    </source>
</reference>
<evidence type="ECO:0000313" key="6">
    <source>
        <dbReference type="EMBL" id="KAJ4441699.1"/>
    </source>
</evidence>
<evidence type="ECO:0008006" key="8">
    <source>
        <dbReference type="Google" id="ProtNLM"/>
    </source>
</evidence>
<name>A0ABQ8T5C4_PERAM</name>
<dbReference type="InterPro" id="IPR000330">
    <property type="entry name" value="SNF2_N"/>
</dbReference>
<evidence type="ECO:0000259" key="5">
    <source>
        <dbReference type="PROSITE" id="PS51194"/>
    </source>
</evidence>
<dbReference type="InterPro" id="IPR038718">
    <property type="entry name" value="SNF2-like_sf"/>
</dbReference>
<dbReference type="Proteomes" id="UP001148838">
    <property type="component" value="Unassembled WGS sequence"/>
</dbReference>
<dbReference type="CDD" id="cd18793">
    <property type="entry name" value="SF2_C_SNF"/>
    <property type="match status" value="1"/>
</dbReference>
<accession>A0ABQ8T5C4</accession>
<dbReference type="PANTHER" id="PTHR45626:SF50">
    <property type="entry name" value="TRANSCRIPTION TERMINATION FACTOR 2"/>
    <property type="match status" value="1"/>
</dbReference>
<evidence type="ECO:0000256" key="2">
    <source>
        <dbReference type="ARBA" id="ARBA00022801"/>
    </source>
</evidence>
<dbReference type="PANTHER" id="PTHR45626">
    <property type="entry name" value="TRANSCRIPTION TERMINATION FACTOR 2-RELATED"/>
    <property type="match status" value="1"/>
</dbReference>
<evidence type="ECO:0000313" key="7">
    <source>
        <dbReference type="Proteomes" id="UP001148838"/>
    </source>
</evidence>
<keyword evidence="1" id="KW-0547">Nucleotide-binding</keyword>
<protein>
    <recommendedName>
        <fullName evidence="8">Transcription termination factor 2</fullName>
    </recommendedName>
</protein>
<dbReference type="Gene3D" id="3.40.50.10810">
    <property type="entry name" value="Tandem AAA-ATPase domain"/>
    <property type="match status" value="1"/>
</dbReference>
<dbReference type="InterPro" id="IPR049730">
    <property type="entry name" value="SNF2/RAD54-like_C"/>
</dbReference>
<dbReference type="PROSITE" id="PS51194">
    <property type="entry name" value="HELICASE_CTER"/>
    <property type="match status" value="1"/>
</dbReference>
<dbReference type="Gene3D" id="3.40.50.300">
    <property type="entry name" value="P-loop containing nucleotide triphosphate hydrolases"/>
    <property type="match status" value="1"/>
</dbReference>
<keyword evidence="2" id="KW-0378">Hydrolase</keyword>
<gene>
    <name evidence="6" type="ORF">ANN_11557</name>
</gene>
<keyword evidence="7" id="KW-1185">Reference proteome</keyword>
<comment type="caution">
    <text evidence="6">The sequence shown here is derived from an EMBL/GenBank/DDBJ whole genome shotgun (WGS) entry which is preliminary data.</text>
</comment>
<dbReference type="PROSITE" id="PS51192">
    <property type="entry name" value="HELICASE_ATP_BIND_1"/>
    <property type="match status" value="1"/>
</dbReference>
<dbReference type="InterPro" id="IPR050628">
    <property type="entry name" value="SNF2_RAD54_helicase_TF"/>
</dbReference>
<feature type="domain" description="Helicase ATP-binding" evidence="4">
    <location>
        <begin position="1"/>
        <end position="148"/>
    </location>
</feature>
<proteinExistence type="predicted"/>
<dbReference type="Pfam" id="PF00176">
    <property type="entry name" value="SNF2-rel_dom"/>
    <property type="match status" value="1"/>
</dbReference>
<organism evidence="6 7">
    <name type="scientific">Periplaneta americana</name>
    <name type="common">American cockroach</name>
    <name type="synonym">Blatta americana</name>
    <dbReference type="NCBI Taxonomy" id="6978"/>
    <lineage>
        <taxon>Eukaryota</taxon>
        <taxon>Metazoa</taxon>
        <taxon>Ecdysozoa</taxon>
        <taxon>Arthropoda</taxon>
        <taxon>Hexapoda</taxon>
        <taxon>Insecta</taxon>
        <taxon>Pterygota</taxon>
        <taxon>Neoptera</taxon>
        <taxon>Polyneoptera</taxon>
        <taxon>Dictyoptera</taxon>
        <taxon>Blattodea</taxon>
        <taxon>Blattoidea</taxon>
        <taxon>Blattidae</taxon>
        <taxon>Blattinae</taxon>
        <taxon>Periplaneta</taxon>
    </lineage>
</organism>
<dbReference type="SMART" id="SM00490">
    <property type="entry name" value="HELICc"/>
    <property type="match status" value="1"/>
</dbReference>
<evidence type="ECO:0000259" key="4">
    <source>
        <dbReference type="PROSITE" id="PS51192"/>
    </source>
</evidence>
<sequence length="492" mass="55750">MSVEKGGTLVVCPASLINQWEGEVHRRVKRGVLDVEVYHGANRETKPRRLAKRDLVITTYNILRSEGSVVAAKKGTSSYVDYTKQGAVFGVKWERIILDEAHTIRNHKSQTSIAACSLKGKHRWVLTGTPVHNKEMDLYSLLKFLRCSPFDELVVWRRWIDNKSAGGMQRLNTVINSLMLRRTKEQLQSKGTLSCLPKKEIMEVVVTLDKEEFEVYERVLNFSRTLFAQFLAQKVENEQGLNTYTQSVTVSLCFAGKYPYAMTEELQAMHNKLNSMNNIKSFEILVLLLRLRQICCHPGLIENMLDKETCENDGIVDDTGLDVDLLSQLSKMGLEERIDEEVVDADKVVKKKVLVTSNPVFKKSRISSKMRALFKELNEKVLSQGENAVIVSQFTSMLDLVHQHLKEMRVKCLLLTGAVPVKERSALVEEFNGSSSRPMVMLLSLTAGGVGLNLIGGNHLLLLDPHWNPQLEAQAFDRVYRVGQKKDVQIYK</sequence>
<evidence type="ECO:0000256" key="1">
    <source>
        <dbReference type="ARBA" id="ARBA00022741"/>
    </source>
</evidence>
<dbReference type="EMBL" id="JAJSOF020000015">
    <property type="protein sequence ID" value="KAJ4441699.1"/>
    <property type="molecule type" value="Genomic_DNA"/>
</dbReference>
<dbReference type="InterPro" id="IPR027417">
    <property type="entry name" value="P-loop_NTPase"/>
</dbReference>